<dbReference type="GO" id="GO:0019825">
    <property type="term" value="F:oxygen binding"/>
    <property type="evidence" value="ECO:0007669"/>
    <property type="project" value="InterPro"/>
</dbReference>
<keyword evidence="1" id="KW-0813">Transport</keyword>
<dbReference type="InterPro" id="IPR000971">
    <property type="entry name" value="Globin"/>
</dbReference>
<keyword evidence="1" id="KW-0479">Metal-binding</keyword>
<evidence type="ECO:0000313" key="4">
    <source>
        <dbReference type="Proteomes" id="UP000248806"/>
    </source>
</evidence>
<dbReference type="Pfam" id="PF00042">
    <property type="entry name" value="Globin"/>
    <property type="match status" value="1"/>
</dbReference>
<dbReference type="EMBL" id="QKUF01000009">
    <property type="protein sequence ID" value="PZW29195.1"/>
    <property type="molecule type" value="Genomic_DNA"/>
</dbReference>
<keyword evidence="1" id="KW-0408">Iron</keyword>
<feature type="domain" description="Globin" evidence="2">
    <location>
        <begin position="1"/>
        <end position="129"/>
    </location>
</feature>
<proteinExistence type="inferred from homology"/>
<protein>
    <submittedName>
        <fullName evidence="3">Hemoglobin-like flavoprotein</fullName>
    </submittedName>
</protein>
<dbReference type="SUPFAM" id="SSF46458">
    <property type="entry name" value="Globin-like"/>
    <property type="match status" value="1"/>
</dbReference>
<organism evidence="3 4">
    <name type="scientific">Thermosporothrix hazakensis</name>
    <dbReference type="NCBI Taxonomy" id="644383"/>
    <lineage>
        <taxon>Bacteria</taxon>
        <taxon>Bacillati</taxon>
        <taxon>Chloroflexota</taxon>
        <taxon>Ktedonobacteria</taxon>
        <taxon>Ktedonobacterales</taxon>
        <taxon>Thermosporotrichaceae</taxon>
        <taxon>Thermosporothrix</taxon>
    </lineage>
</organism>
<dbReference type="PROSITE" id="PS01033">
    <property type="entry name" value="GLOBIN"/>
    <property type="match status" value="1"/>
</dbReference>
<dbReference type="RefSeq" id="WP_170142621.1">
    <property type="nucleotide sequence ID" value="NZ_BIFX01000001.1"/>
</dbReference>
<dbReference type="InterPro" id="IPR009050">
    <property type="entry name" value="Globin-like_sf"/>
</dbReference>
<keyword evidence="1" id="KW-0561">Oxygen transport</keyword>
<dbReference type="Proteomes" id="UP000248806">
    <property type="component" value="Unassembled WGS sequence"/>
</dbReference>
<dbReference type="InterPro" id="IPR012292">
    <property type="entry name" value="Globin/Proto"/>
</dbReference>
<accession>A0A326U7N9</accession>
<gene>
    <name evidence="3" type="ORF">EI42_02916</name>
</gene>
<evidence type="ECO:0000256" key="1">
    <source>
        <dbReference type="RuleBase" id="RU000356"/>
    </source>
</evidence>
<evidence type="ECO:0000259" key="2">
    <source>
        <dbReference type="PROSITE" id="PS01033"/>
    </source>
</evidence>
<dbReference type="GO" id="GO:0005344">
    <property type="term" value="F:oxygen carrier activity"/>
    <property type="evidence" value="ECO:0007669"/>
    <property type="project" value="UniProtKB-KW"/>
</dbReference>
<dbReference type="Gene3D" id="1.10.490.10">
    <property type="entry name" value="Globins"/>
    <property type="match status" value="1"/>
</dbReference>
<comment type="similarity">
    <text evidence="1">Belongs to the globin family.</text>
</comment>
<comment type="caution">
    <text evidence="3">The sequence shown here is derived from an EMBL/GenBank/DDBJ whole genome shotgun (WGS) entry which is preliminary data.</text>
</comment>
<keyword evidence="4" id="KW-1185">Reference proteome</keyword>
<evidence type="ECO:0000313" key="3">
    <source>
        <dbReference type="EMBL" id="PZW29195.1"/>
    </source>
</evidence>
<sequence length="160" mass="18092">MPSLQKSFLRISRQQNEFADTFSRDLLSQYPQLTPFFTGVDMEKHKRDLIAFLGELASSFDQGVQPEKRFHDLGLLHAELQIPPRDYPAFGSTLLATLAQFDPQWSEELKEAWASAIQECVRLMISRYPSGSLPQAGRVFIGQGMLARKKVGRNPGTSDF</sequence>
<dbReference type="GO" id="GO:0020037">
    <property type="term" value="F:heme binding"/>
    <property type="evidence" value="ECO:0007669"/>
    <property type="project" value="InterPro"/>
</dbReference>
<keyword evidence="1" id="KW-0349">Heme</keyword>
<reference evidence="3 4" key="1">
    <citation type="submission" date="2018-06" db="EMBL/GenBank/DDBJ databases">
        <title>Genomic Encyclopedia of Archaeal and Bacterial Type Strains, Phase II (KMG-II): from individual species to whole genera.</title>
        <authorList>
            <person name="Goeker M."/>
        </authorList>
    </citation>
    <scope>NUCLEOTIDE SEQUENCE [LARGE SCALE GENOMIC DNA]</scope>
    <source>
        <strain evidence="3 4">ATCC BAA-1881</strain>
    </source>
</reference>
<name>A0A326U7N9_THEHA</name>
<dbReference type="AlphaFoldDB" id="A0A326U7N9"/>